<proteinExistence type="predicted"/>
<dbReference type="AlphaFoldDB" id="E1Y9Q8"/>
<evidence type="ECO:0000313" key="1">
    <source>
        <dbReference type="EMBL" id="CBX27302.1"/>
    </source>
</evidence>
<accession>E1Y9Q8</accession>
<protein>
    <submittedName>
        <fullName evidence="1">Uncharacterized protein</fullName>
    </submittedName>
</protein>
<reference evidence="1" key="1">
    <citation type="journal article" date="2011" name="Environ. Microbiol.">
        <title>Genomic insights into the metabolic potential of the polycyclic aromatic hydrocarbon degrading sulfate-reducing Deltaproteobacterium N47.</title>
        <authorList>
            <person name="Bergmann F."/>
            <person name="Selesi D."/>
            <person name="Weinmaier T."/>
            <person name="Tischler P."/>
            <person name="Rattei T."/>
            <person name="Meckenstock R.U."/>
        </authorList>
    </citation>
    <scope>NUCLEOTIDE SEQUENCE</scope>
</reference>
<dbReference type="EMBL" id="FR695866">
    <property type="protein sequence ID" value="CBX27302.1"/>
    <property type="molecule type" value="Genomic_DNA"/>
</dbReference>
<gene>
    <name evidence="1" type="ORF">N47_H21240</name>
</gene>
<sequence>MKIVEQTVDWGKFLYDAEKLLTKFGAKYYIKNDLRSFAIKQ</sequence>
<organism evidence="1">
    <name type="scientific">uncultured Desulfobacterium sp</name>
    <dbReference type="NCBI Taxonomy" id="201089"/>
    <lineage>
        <taxon>Bacteria</taxon>
        <taxon>Pseudomonadati</taxon>
        <taxon>Thermodesulfobacteriota</taxon>
        <taxon>Desulfobacteria</taxon>
        <taxon>Desulfobacterales</taxon>
        <taxon>Desulfobacteriaceae</taxon>
        <taxon>Desulfobacterium</taxon>
        <taxon>environmental samples</taxon>
    </lineage>
</organism>
<name>E1Y9Q8_9BACT</name>